<accession>A0A1J1I0X1</accession>
<dbReference type="Proteomes" id="UP000183832">
    <property type="component" value="Unassembled WGS sequence"/>
</dbReference>
<proteinExistence type="predicted"/>
<reference evidence="2 3" key="1">
    <citation type="submission" date="2015-04" db="EMBL/GenBank/DDBJ databases">
        <authorList>
            <person name="Syromyatnikov M.Y."/>
            <person name="Popov V.N."/>
        </authorList>
    </citation>
    <scope>NUCLEOTIDE SEQUENCE [LARGE SCALE GENOMIC DNA]</scope>
</reference>
<dbReference type="AlphaFoldDB" id="A0A1J1I0X1"/>
<evidence type="ECO:0000313" key="3">
    <source>
        <dbReference type="Proteomes" id="UP000183832"/>
    </source>
</evidence>
<name>A0A1J1I0X1_9DIPT</name>
<evidence type="ECO:0000313" key="2">
    <source>
        <dbReference type="EMBL" id="CRK93410.1"/>
    </source>
</evidence>
<feature type="region of interest" description="Disordered" evidence="1">
    <location>
        <begin position="1"/>
        <end position="28"/>
    </location>
</feature>
<protein>
    <submittedName>
        <fullName evidence="2">CLUMA_CG006946, isoform A</fullName>
    </submittedName>
</protein>
<dbReference type="EMBL" id="CVRI01000037">
    <property type="protein sequence ID" value="CRK93410.1"/>
    <property type="molecule type" value="Genomic_DNA"/>
</dbReference>
<keyword evidence="3" id="KW-1185">Reference proteome</keyword>
<evidence type="ECO:0000256" key="1">
    <source>
        <dbReference type="SAM" id="MobiDB-lite"/>
    </source>
</evidence>
<sequence>MKIAPSVTTKEHPRLKSYSAHLNSKPQTIRELTRNGMKEIVVKIERNVNASQEAAMKEFVNHLPLFFKNKDAFIVSSTPFETTLKH</sequence>
<gene>
    <name evidence="2" type="ORF">CLUMA_CG006946</name>
</gene>
<organism evidence="2 3">
    <name type="scientific">Clunio marinus</name>
    <dbReference type="NCBI Taxonomy" id="568069"/>
    <lineage>
        <taxon>Eukaryota</taxon>
        <taxon>Metazoa</taxon>
        <taxon>Ecdysozoa</taxon>
        <taxon>Arthropoda</taxon>
        <taxon>Hexapoda</taxon>
        <taxon>Insecta</taxon>
        <taxon>Pterygota</taxon>
        <taxon>Neoptera</taxon>
        <taxon>Endopterygota</taxon>
        <taxon>Diptera</taxon>
        <taxon>Nematocera</taxon>
        <taxon>Chironomoidea</taxon>
        <taxon>Chironomidae</taxon>
        <taxon>Clunio</taxon>
    </lineage>
</organism>